<protein>
    <submittedName>
        <fullName evidence="6">Putative bone morphogenetic protein 10 isoform X2</fullName>
    </submittedName>
</protein>
<organism evidence="6 7">
    <name type="scientific">Penaeus vannamei</name>
    <name type="common">Whiteleg shrimp</name>
    <name type="synonym">Litopenaeus vannamei</name>
    <dbReference type="NCBI Taxonomy" id="6689"/>
    <lineage>
        <taxon>Eukaryota</taxon>
        <taxon>Metazoa</taxon>
        <taxon>Ecdysozoa</taxon>
        <taxon>Arthropoda</taxon>
        <taxon>Crustacea</taxon>
        <taxon>Multicrustacea</taxon>
        <taxon>Malacostraca</taxon>
        <taxon>Eumalacostraca</taxon>
        <taxon>Eucarida</taxon>
        <taxon>Decapoda</taxon>
        <taxon>Dendrobranchiata</taxon>
        <taxon>Penaeoidea</taxon>
        <taxon>Penaeidae</taxon>
        <taxon>Penaeus</taxon>
    </lineage>
</organism>
<evidence type="ECO:0000256" key="2">
    <source>
        <dbReference type="ARBA" id="ARBA00006656"/>
    </source>
</evidence>
<dbReference type="GO" id="GO:0005615">
    <property type="term" value="C:extracellular space"/>
    <property type="evidence" value="ECO:0007669"/>
    <property type="project" value="TreeGrafter"/>
</dbReference>
<dbReference type="InterPro" id="IPR029034">
    <property type="entry name" value="Cystine-knot_cytokine"/>
</dbReference>
<dbReference type="STRING" id="6689.A0A3R7M9W5"/>
<dbReference type="InterPro" id="IPR015615">
    <property type="entry name" value="TGF-beta-rel"/>
</dbReference>
<evidence type="ECO:0000256" key="3">
    <source>
        <dbReference type="ARBA" id="ARBA00022525"/>
    </source>
</evidence>
<sequence>MEYPMAQLAVSIGVIFDQVCRPAARMPSLARALCLLNSACNAHAPDRRQYTGSCIKTFTQRITQYITRGLAFQPAFPFEKSALAYQCSGKCFYPLPSHLSPTKHAVVQNLVHSLHPDRASRACCVPTLLGSISLLYLENNIPTFKYDYDDMVVLECGCR</sequence>
<dbReference type="SMART" id="SM00204">
    <property type="entry name" value="TGFB"/>
    <property type="match status" value="1"/>
</dbReference>
<dbReference type="GO" id="GO:0008083">
    <property type="term" value="F:growth factor activity"/>
    <property type="evidence" value="ECO:0007669"/>
    <property type="project" value="UniProtKB-KW"/>
</dbReference>
<proteinExistence type="inferred from homology"/>
<dbReference type="EMBL" id="QCYY01001589">
    <property type="protein sequence ID" value="ROT76937.1"/>
    <property type="molecule type" value="Genomic_DNA"/>
</dbReference>
<comment type="similarity">
    <text evidence="2 4">Belongs to the TGF-beta family.</text>
</comment>
<dbReference type="PANTHER" id="PTHR11848:SF307">
    <property type="entry name" value="BONE MORPHOGENETIC PROTEIN 10"/>
    <property type="match status" value="1"/>
</dbReference>
<dbReference type="PROSITE" id="PS51362">
    <property type="entry name" value="TGF_BETA_2"/>
    <property type="match status" value="1"/>
</dbReference>
<evidence type="ECO:0000313" key="7">
    <source>
        <dbReference type="Proteomes" id="UP000283509"/>
    </source>
</evidence>
<dbReference type="Proteomes" id="UP000283509">
    <property type="component" value="Unassembled WGS sequence"/>
</dbReference>
<comment type="caution">
    <text evidence="6">The sequence shown here is derived from an EMBL/GenBank/DDBJ whole genome shotgun (WGS) entry which is preliminary data.</text>
</comment>
<keyword evidence="3" id="KW-0964">Secreted</keyword>
<gene>
    <name evidence="6" type="ORF">C7M84_004452</name>
</gene>
<dbReference type="PANTHER" id="PTHR11848">
    <property type="entry name" value="TGF-BETA FAMILY"/>
    <property type="match status" value="1"/>
</dbReference>
<evidence type="ECO:0000313" key="6">
    <source>
        <dbReference type="EMBL" id="ROT76937.1"/>
    </source>
</evidence>
<dbReference type="InterPro" id="IPR001839">
    <property type="entry name" value="TGF-b_C"/>
</dbReference>
<dbReference type="SUPFAM" id="SSF57501">
    <property type="entry name" value="Cystine-knot cytokines"/>
    <property type="match status" value="1"/>
</dbReference>
<reference evidence="6 7" key="1">
    <citation type="submission" date="2018-04" db="EMBL/GenBank/DDBJ databases">
        <authorList>
            <person name="Zhang X."/>
            <person name="Yuan J."/>
            <person name="Li F."/>
            <person name="Xiang J."/>
        </authorList>
    </citation>
    <scope>NUCLEOTIDE SEQUENCE [LARGE SCALE GENOMIC DNA]</scope>
    <source>
        <tissue evidence="6">Muscle</tissue>
    </source>
</reference>
<comment type="subcellular location">
    <subcellularLocation>
        <location evidence="1">Secreted</location>
    </subcellularLocation>
</comment>
<accession>A0A3R7M9W5</accession>
<dbReference type="Gene3D" id="2.10.90.10">
    <property type="entry name" value="Cystine-knot cytokines"/>
    <property type="match status" value="1"/>
</dbReference>
<dbReference type="GO" id="GO:0005125">
    <property type="term" value="F:cytokine activity"/>
    <property type="evidence" value="ECO:0007669"/>
    <property type="project" value="TreeGrafter"/>
</dbReference>
<keyword evidence="4" id="KW-0339">Growth factor</keyword>
<dbReference type="Pfam" id="PF00019">
    <property type="entry name" value="TGF_beta"/>
    <property type="match status" value="1"/>
</dbReference>
<reference evidence="6 7" key="2">
    <citation type="submission" date="2019-01" db="EMBL/GenBank/DDBJ databases">
        <title>The decoding of complex shrimp genome reveals the adaptation for benthos swimmer, frequently molting mechanism and breeding impact on genome.</title>
        <authorList>
            <person name="Sun Y."/>
            <person name="Gao Y."/>
            <person name="Yu Y."/>
        </authorList>
    </citation>
    <scope>NUCLEOTIDE SEQUENCE [LARGE SCALE GENOMIC DNA]</scope>
    <source>
        <tissue evidence="6">Muscle</tissue>
    </source>
</reference>
<evidence type="ECO:0000259" key="5">
    <source>
        <dbReference type="PROSITE" id="PS51362"/>
    </source>
</evidence>
<name>A0A3R7M9W5_PENVA</name>
<evidence type="ECO:0000256" key="1">
    <source>
        <dbReference type="ARBA" id="ARBA00004613"/>
    </source>
</evidence>
<feature type="domain" description="TGF-beta family profile" evidence="5">
    <location>
        <begin position="80"/>
        <end position="159"/>
    </location>
</feature>
<dbReference type="AlphaFoldDB" id="A0A3R7M9W5"/>
<evidence type="ECO:0000256" key="4">
    <source>
        <dbReference type="RuleBase" id="RU000354"/>
    </source>
</evidence>
<keyword evidence="7" id="KW-1185">Reference proteome</keyword>